<evidence type="ECO:0000313" key="4">
    <source>
        <dbReference type="EMBL" id="PNG21902.1"/>
    </source>
</evidence>
<gene>
    <name evidence="4" type="ORF">C1J00_12400</name>
</gene>
<dbReference type="Gene3D" id="3.10.350.10">
    <property type="entry name" value="LysM domain"/>
    <property type="match status" value="1"/>
</dbReference>
<keyword evidence="5" id="KW-1185">Reference proteome</keyword>
<dbReference type="PANTHER" id="PTHR34700">
    <property type="entry name" value="POTASSIUM BINDING PROTEIN KBP"/>
    <property type="match status" value="1"/>
</dbReference>
<feature type="signal peptide" evidence="2">
    <location>
        <begin position="1"/>
        <end position="20"/>
    </location>
</feature>
<keyword evidence="2" id="KW-0732">Signal</keyword>
<feature type="domain" description="LysM" evidence="3">
    <location>
        <begin position="99"/>
        <end position="164"/>
    </location>
</feature>
<evidence type="ECO:0000256" key="1">
    <source>
        <dbReference type="SAM" id="MobiDB-lite"/>
    </source>
</evidence>
<dbReference type="OrthoDB" id="9796770at2"/>
<dbReference type="PROSITE" id="PS51782">
    <property type="entry name" value="LYSM"/>
    <property type="match status" value="1"/>
</dbReference>
<feature type="compositionally biased region" description="Low complexity" evidence="1">
    <location>
        <begin position="171"/>
        <end position="186"/>
    </location>
</feature>
<evidence type="ECO:0000256" key="2">
    <source>
        <dbReference type="SAM" id="SignalP"/>
    </source>
</evidence>
<dbReference type="AlphaFoldDB" id="A0A2N8TSA1"/>
<proteinExistence type="predicted"/>
<reference evidence="4 5" key="1">
    <citation type="submission" date="2018-01" db="EMBL/GenBank/DDBJ databases">
        <title>Draft genome sequence of Streptomyces sp. 13K301.</title>
        <authorList>
            <person name="Sahin N."/>
            <person name="Saygin H."/>
            <person name="Ay H."/>
        </authorList>
    </citation>
    <scope>NUCLEOTIDE SEQUENCE [LARGE SCALE GENOMIC DNA]</scope>
    <source>
        <strain evidence="4 5">13K301</strain>
    </source>
</reference>
<dbReference type="InterPro" id="IPR036779">
    <property type="entry name" value="LysM_dom_sf"/>
</dbReference>
<evidence type="ECO:0000259" key="3">
    <source>
        <dbReference type="PROSITE" id="PS51782"/>
    </source>
</evidence>
<feature type="region of interest" description="Disordered" evidence="1">
    <location>
        <begin position="32"/>
        <end position="98"/>
    </location>
</feature>
<dbReference type="EMBL" id="POUC01000068">
    <property type="protein sequence ID" value="PNG21902.1"/>
    <property type="molecule type" value="Genomic_DNA"/>
</dbReference>
<organism evidence="4 5">
    <name type="scientific">Streptomyces cahuitamycinicus</name>
    <dbReference type="NCBI Taxonomy" id="2070367"/>
    <lineage>
        <taxon>Bacteria</taxon>
        <taxon>Bacillati</taxon>
        <taxon>Actinomycetota</taxon>
        <taxon>Actinomycetes</taxon>
        <taxon>Kitasatosporales</taxon>
        <taxon>Streptomycetaceae</taxon>
        <taxon>Streptomyces</taxon>
    </lineage>
</organism>
<dbReference type="CDD" id="cd00118">
    <property type="entry name" value="LysM"/>
    <property type="match status" value="1"/>
</dbReference>
<feature type="compositionally biased region" description="Pro residues" evidence="1">
    <location>
        <begin position="49"/>
        <end position="63"/>
    </location>
</feature>
<name>A0A2N8TSA1_9ACTN</name>
<protein>
    <recommendedName>
        <fullName evidence="3">LysM domain-containing protein</fullName>
    </recommendedName>
</protein>
<evidence type="ECO:0000313" key="5">
    <source>
        <dbReference type="Proteomes" id="UP000235943"/>
    </source>
</evidence>
<feature type="chain" id="PRO_5038466820" description="LysM domain-containing protein" evidence="2">
    <location>
        <begin position="21"/>
        <end position="327"/>
    </location>
</feature>
<feature type="compositionally biased region" description="Low complexity" evidence="1">
    <location>
        <begin position="71"/>
        <end position="81"/>
    </location>
</feature>
<dbReference type="Proteomes" id="UP000235943">
    <property type="component" value="Unassembled WGS sequence"/>
</dbReference>
<dbReference type="InterPro" id="IPR018392">
    <property type="entry name" value="LysM"/>
</dbReference>
<dbReference type="InterPro" id="IPR052196">
    <property type="entry name" value="Bact_Kbp"/>
</dbReference>
<feature type="region of interest" description="Disordered" evidence="1">
    <location>
        <begin position="166"/>
        <end position="192"/>
    </location>
</feature>
<dbReference type="PANTHER" id="PTHR34700:SF4">
    <property type="entry name" value="PHAGE-LIKE ELEMENT PBSX PROTEIN XKDP"/>
    <property type="match status" value="1"/>
</dbReference>
<accession>A0A2N8TSA1</accession>
<comment type="caution">
    <text evidence="4">The sequence shown here is derived from an EMBL/GenBank/DDBJ whole genome shotgun (WGS) entry which is preliminary data.</text>
</comment>
<dbReference type="Pfam" id="PF01476">
    <property type="entry name" value="LysM"/>
    <property type="match status" value="1"/>
</dbReference>
<sequence length="327" mass="33829">MQPRIRAGRRLALATVSALAAGSMVLSSGYSAIAQTPTPTPSDTHTTEPPSPQPPSVEPPPAPEDTHTTEPVEPVEPVAPEDNPTTEPAPQDTAPAQACTHTVVSGDTLWDIAARNLGDPERWTEVYESNQAVIEAAAREHPAPPVLGTSDHGHWIFPGTTLTIPGASCAPTTTTPTTPTTETTPTSGGVSDEQACKAVGGIPAETQSGEFYCGRFNTLAAPAPPLTQAELNEILLAENTVGCVKDIAGLLSGLTALDRVADTVLFVDGVATTAEDAMRAGGVRQIVAQFKNPASGEDQTLVWDIITLAPGGGCFKLGYDRVVGTQG</sequence>